<dbReference type="RefSeq" id="WP_169226454.1">
    <property type="nucleotide sequence ID" value="NZ_JABBGC010000002.1"/>
</dbReference>
<organism evidence="2 3">
    <name type="scientific">Chitinophaga fulva</name>
    <dbReference type="NCBI Taxonomy" id="2728842"/>
    <lineage>
        <taxon>Bacteria</taxon>
        <taxon>Pseudomonadati</taxon>
        <taxon>Bacteroidota</taxon>
        <taxon>Chitinophagia</taxon>
        <taxon>Chitinophagales</taxon>
        <taxon>Chitinophagaceae</taxon>
        <taxon>Chitinophaga</taxon>
    </lineage>
</organism>
<accession>A0A848GUF7</accession>
<dbReference type="EMBL" id="JABBGC010000002">
    <property type="protein sequence ID" value="NML39368.1"/>
    <property type="molecule type" value="Genomic_DNA"/>
</dbReference>
<name>A0A848GUF7_9BACT</name>
<dbReference type="AlphaFoldDB" id="A0A848GUF7"/>
<keyword evidence="1" id="KW-0732">Signal</keyword>
<evidence type="ECO:0000256" key="1">
    <source>
        <dbReference type="SAM" id="SignalP"/>
    </source>
</evidence>
<feature type="chain" id="PRO_5032629871" evidence="1">
    <location>
        <begin position="23"/>
        <end position="88"/>
    </location>
</feature>
<reference evidence="2 3" key="1">
    <citation type="submission" date="2020-04" db="EMBL/GenBank/DDBJ databases">
        <title>Chitinophaga sp. G-6-1-13 sp. nov., isolated from soil.</title>
        <authorList>
            <person name="Dahal R.H."/>
            <person name="Chaudhary D.K."/>
        </authorList>
    </citation>
    <scope>NUCLEOTIDE SEQUENCE [LARGE SCALE GENOMIC DNA]</scope>
    <source>
        <strain evidence="2 3">G-6-1-13</strain>
    </source>
</reference>
<sequence length="88" mass="9674">MKKIRIALATFAAIIGIGGAYAATHQDSSRRNATLFNWYTFVHFNRVYTHKSIQEAESLSGCNGVGANCMYGTVTDPNGVLVYTINKR</sequence>
<protein>
    <submittedName>
        <fullName evidence="2">Uncharacterized protein</fullName>
    </submittedName>
</protein>
<evidence type="ECO:0000313" key="2">
    <source>
        <dbReference type="EMBL" id="NML39368.1"/>
    </source>
</evidence>
<gene>
    <name evidence="2" type="ORF">HHL17_19365</name>
</gene>
<evidence type="ECO:0000313" key="3">
    <source>
        <dbReference type="Proteomes" id="UP000583266"/>
    </source>
</evidence>
<feature type="signal peptide" evidence="1">
    <location>
        <begin position="1"/>
        <end position="22"/>
    </location>
</feature>
<keyword evidence="3" id="KW-1185">Reference proteome</keyword>
<proteinExistence type="predicted"/>
<comment type="caution">
    <text evidence="2">The sequence shown here is derived from an EMBL/GenBank/DDBJ whole genome shotgun (WGS) entry which is preliminary data.</text>
</comment>
<dbReference type="Proteomes" id="UP000583266">
    <property type="component" value="Unassembled WGS sequence"/>
</dbReference>